<dbReference type="Proteomes" id="UP000729402">
    <property type="component" value="Unassembled WGS sequence"/>
</dbReference>
<dbReference type="EMBL" id="JAAALK010000287">
    <property type="protein sequence ID" value="KAG8060000.1"/>
    <property type="molecule type" value="Genomic_DNA"/>
</dbReference>
<proteinExistence type="predicted"/>
<feature type="region of interest" description="Disordered" evidence="1">
    <location>
        <begin position="1"/>
        <end position="35"/>
    </location>
</feature>
<reference evidence="2" key="2">
    <citation type="submission" date="2021-02" db="EMBL/GenBank/DDBJ databases">
        <authorList>
            <person name="Kimball J.A."/>
            <person name="Haas M.W."/>
            <person name="Macchietto M."/>
            <person name="Kono T."/>
            <person name="Duquette J."/>
            <person name="Shao M."/>
        </authorList>
    </citation>
    <scope>NUCLEOTIDE SEQUENCE</scope>
    <source>
        <tissue evidence="2">Fresh leaf tissue</tissue>
    </source>
</reference>
<sequence length="74" mass="7750">MVHRGGGGRADQKATGPPTLAASSGWGGRGEGPGASTLMRVQLHADKDAAAQCVAWDRWPCLSVRARGFKSFIK</sequence>
<dbReference type="AlphaFoldDB" id="A0A8J5VBZ5"/>
<accession>A0A8J5VBZ5</accession>
<evidence type="ECO:0000313" key="3">
    <source>
        <dbReference type="Proteomes" id="UP000729402"/>
    </source>
</evidence>
<name>A0A8J5VBZ5_ZIZPA</name>
<reference evidence="2" key="1">
    <citation type="journal article" date="2021" name="bioRxiv">
        <title>Whole Genome Assembly and Annotation of Northern Wild Rice, Zizania palustris L., Supports a Whole Genome Duplication in the Zizania Genus.</title>
        <authorList>
            <person name="Haas M."/>
            <person name="Kono T."/>
            <person name="Macchietto M."/>
            <person name="Millas R."/>
            <person name="McGilp L."/>
            <person name="Shao M."/>
            <person name="Duquette J."/>
            <person name="Hirsch C.N."/>
            <person name="Kimball J."/>
        </authorList>
    </citation>
    <scope>NUCLEOTIDE SEQUENCE</scope>
    <source>
        <tissue evidence="2">Fresh leaf tissue</tissue>
    </source>
</reference>
<protein>
    <submittedName>
        <fullName evidence="2">Uncharacterized protein</fullName>
    </submittedName>
</protein>
<evidence type="ECO:0000256" key="1">
    <source>
        <dbReference type="SAM" id="MobiDB-lite"/>
    </source>
</evidence>
<organism evidence="2 3">
    <name type="scientific">Zizania palustris</name>
    <name type="common">Northern wild rice</name>
    <dbReference type="NCBI Taxonomy" id="103762"/>
    <lineage>
        <taxon>Eukaryota</taxon>
        <taxon>Viridiplantae</taxon>
        <taxon>Streptophyta</taxon>
        <taxon>Embryophyta</taxon>
        <taxon>Tracheophyta</taxon>
        <taxon>Spermatophyta</taxon>
        <taxon>Magnoliopsida</taxon>
        <taxon>Liliopsida</taxon>
        <taxon>Poales</taxon>
        <taxon>Poaceae</taxon>
        <taxon>BOP clade</taxon>
        <taxon>Oryzoideae</taxon>
        <taxon>Oryzeae</taxon>
        <taxon>Zizaniinae</taxon>
        <taxon>Zizania</taxon>
    </lineage>
</organism>
<evidence type="ECO:0000313" key="2">
    <source>
        <dbReference type="EMBL" id="KAG8060000.1"/>
    </source>
</evidence>
<gene>
    <name evidence="2" type="ORF">GUJ93_ZPchr0002g24939</name>
</gene>
<comment type="caution">
    <text evidence="2">The sequence shown here is derived from an EMBL/GenBank/DDBJ whole genome shotgun (WGS) entry which is preliminary data.</text>
</comment>
<keyword evidence="3" id="KW-1185">Reference proteome</keyword>